<sequence length="95" mass="10767">MRMILAVIVALVIGVGPHWQKYKAEKIAAYQAQHGGDVCEIHNVLIGVECRPFTRAELEAKEQAEALQRWNDRVADAEARKRVAQQMDDLLHYGQ</sequence>
<protein>
    <submittedName>
        <fullName evidence="2">Uncharacterized protein</fullName>
    </submittedName>
</protein>
<evidence type="ECO:0000313" key="3">
    <source>
        <dbReference type="Proteomes" id="UP000225772"/>
    </source>
</evidence>
<evidence type="ECO:0000256" key="1">
    <source>
        <dbReference type="SAM" id="Coils"/>
    </source>
</evidence>
<keyword evidence="1" id="KW-0175">Coiled coil</keyword>
<evidence type="ECO:0000313" key="2">
    <source>
        <dbReference type="EMBL" id="APU01269.1"/>
    </source>
</evidence>
<reference evidence="2 3" key="1">
    <citation type="journal article" date="2017" name="Sci. Rep.">
        <title>Characterization and diversity of phages infecting Aeromonas salmonicida subsp. salmonicida.</title>
        <authorList>
            <person name="Vincent A.T."/>
            <person name="Paquet V.E."/>
            <person name="Bernatchez A."/>
            <person name="Tremblay D.M."/>
            <person name="Moineau S."/>
            <person name="Charette S.J."/>
        </authorList>
    </citation>
    <scope>NUCLEOTIDE SEQUENCE [LARGE SCALE GENOMIC DNA]</scope>
</reference>
<accession>A0A219YBB1</accession>
<name>A0A219YBB1_9CAUD</name>
<feature type="coiled-coil region" evidence="1">
    <location>
        <begin position="53"/>
        <end position="87"/>
    </location>
</feature>
<proteinExistence type="predicted"/>
<dbReference type="Proteomes" id="UP000225772">
    <property type="component" value="Segment"/>
</dbReference>
<organism evidence="2 3">
    <name type="scientific">Aeromonas phage 51</name>
    <dbReference type="NCBI Taxonomy" id="1932901"/>
    <lineage>
        <taxon>Viruses</taxon>
        <taxon>Duplodnaviria</taxon>
        <taxon>Heunggongvirae</taxon>
        <taxon>Uroviricota</taxon>
        <taxon>Caudoviricetes</taxon>
        <taxon>Popoffvirus</taxon>
        <taxon>Popoffvirus pv56</taxon>
    </lineage>
</organism>
<dbReference type="EMBL" id="KY290953">
    <property type="protein sequence ID" value="APU01269.1"/>
    <property type="molecule type" value="Genomic_DNA"/>
</dbReference>